<dbReference type="InterPro" id="IPR013830">
    <property type="entry name" value="SGNH_hydro"/>
</dbReference>
<evidence type="ECO:0000313" key="6">
    <source>
        <dbReference type="Proteomes" id="UP001218788"/>
    </source>
</evidence>
<dbReference type="Pfam" id="PF13472">
    <property type="entry name" value="Lipase_GDSL_2"/>
    <property type="match status" value="1"/>
</dbReference>
<dbReference type="RefSeq" id="WP_273637585.1">
    <property type="nucleotide sequence ID" value="NZ_JAQQXP010000001.1"/>
</dbReference>
<organism evidence="5 6">
    <name type="scientific">Alteromonas gilva</name>
    <dbReference type="NCBI Taxonomy" id="2987522"/>
    <lineage>
        <taxon>Bacteria</taxon>
        <taxon>Pseudomonadati</taxon>
        <taxon>Pseudomonadota</taxon>
        <taxon>Gammaproteobacteria</taxon>
        <taxon>Alteromonadales</taxon>
        <taxon>Alteromonadaceae</taxon>
        <taxon>Alteromonas/Salinimonas group</taxon>
        <taxon>Alteromonas</taxon>
    </lineage>
</organism>
<dbReference type="InterPro" id="IPR041443">
    <property type="entry name" value="Exop_C"/>
</dbReference>
<sequence length="428" mass="46752">MRSLLALVVLLSPLSACTADKGAGTPPHSVLGAQMSPSTPLFIENNGVVASLSEGETALEDGHLRATISDSDRGKVAAITFEQAWSGRLFATAKQPLDLSDVINSGVLTFAMKVTDVAQAGLLVEVSCGENCRNAVDIWPKMKPLQQQGWQEFAMPLSCFDRTGADFSAVKHPLRFYFYGTGAFSIADVAIKPQGEGNMACPDQDAITVTPAPLRTYWADEWWMSRHQQKLAEKDAIDPELVLIGDSITHGWEDAGKAVWQANFGHIPTLNLGFSGDRTENVLWRFEHGELEGISPKLSVIMIGTNNTGHRMDTPASIRDGVAQIIAELKQRVPESRVLLLAIFPRGADNADKERMNNQRANTLLKALAEEQNVMFANINQQFLEDDGTLSKDIMPDLLHPNETGYRIWAKALAPYLSAHLGDKSGDE</sequence>
<dbReference type="Gene3D" id="3.40.50.1110">
    <property type="entry name" value="SGNH hydrolase"/>
    <property type="match status" value="1"/>
</dbReference>
<feature type="chain" id="PRO_5045761104" evidence="2">
    <location>
        <begin position="19"/>
        <end position="428"/>
    </location>
</feature>
<dbReference type="PANTHER" id="PTHR11852">
    <property type="entry name" value="PLATELET-ACTIVATING FACTOR ACETYLHYDROLASE"/>
    <property type="match status" value="1"/>
</dbReference>
<dbReference type="Pfam" id="PF18559">
    <property type="entry name" value="Exop_C"/>
    <property type="match status" value="1"/>
</dbReference>
<protein>
    <submittedName>
        <fullName evidence="5">GDSL-type esterase/lipase family protein</fullName>
    </submittedName>
</protein>
<name>A0ABT5KX48_9ALTE</name>
<dbReference type="SUPFAM" id="SSF49785">
    <property type="entry name" value="Galactose-binding domain-like"/>
    <property type="match status" value="1"/>
</dbReference>
<dbReference type="InterPro" id="IPR008979">
    <property type="entry name" value="Galactose-bd-like_sf"/>
</dbReference>
<dbReference type="PANTHER" id="PTHR11852:SF0">
    <property type="entry name" value="PLATELET-ACTIVATING FACTOR ACETYLHYDROLASE IB SUBUNIT BETA HOMOLOG"/>
    <property type="match status" value="1"/>
</dbReference>
<feature type="domain" description="ExoP galactose-binding-like" evidence="4">
    <location>
        <begin position="78"/>
        <end position="191"/>
    </location>
</feature>
<dbReference type="InterPro" id="IPR036514">
    <property type="entry name" value="SGNH_hydro_sf"/>
</dbReference>
<evidence type="ECO:0000256" key="1">
    <source>
        <dbReference type="ARBA" id="ARBA00038184"/>
    </source>
</evidence>
<keyword evidence="6" id="KW-1185">Reference proteome</keyword>
<dbReference type="SUPFAM" id="SSF52266">
    <property type="entry name" value="SGNH hydrolase"/>
    <property type="match status" value="1"/>
</dbReference>
<feature type="domain" description="SGNH hydrolase-type esterase" evidence="3">
    <location>
        <begin position="243"/>
        <end position="408"/>
    </location>
</feature>
<comment type="similarity">
    <text evidence="1">Belongs to the 'GDSL' lipolytic enzyme family. Platelet-activating factor acetylhydrolase IB beta/gamma subunits subfamily.</text>
</comment>
<accession>A0ABT5KX48</accession>
<evidence type="ECO:0000259" key="3">
    <source>
        <dbReference type="Pfam" id="PF13472"/>
    </source>
</evidence>
<evidence type="ECO:0000256" key="2">
    <source>
        <dbReference type="SAM" id="SignalP"/>
    </source>
</evidence>
<keyword evidence="2" id="KW-0732">Signal</keyword>
<evidence type="ECO:0000313" key="5">
    <source>
        <dbReference type="EMBL" id="MDC8829213.1"/>
    </source>
</evidence>
<dbReference type="EMBL" id="JAQQXP010000001">
    <property type="protein sequence ID" value="MDC8829213.1"/>
    <property type="molecule type" value="Genomic_DNA"/>
</dbReference>
<feature type="signal peptide" evidence="2">
    <location>
        <begin position="1"/>
        <end position="18"/>
    </location>
</feature>
<comment type="caution">
    <text evidence="5">The sequence shown here is derived from an EMBL/GenBank/DDBJ whole genome shotgun (WGS) entry which is preliminary data.</text>
</comment>
<proteinExistence type="inferred from homology"/>
<dbReference type="Proteomes" id="UP001218788">
    <property type="component" value="Unassembled WGS sequence"/>
</dbReference>
<reference evidence="5 6" key="1">
    <citation type="submission" date="2022-10" db="EMBL/GenBank/DDBJ databases">
        <title>Alteromonas sp. chi3 Genome sequencing.</title>
        <authorList>
            <person name="Park S."/>
        </authorList>
    </citation>
    <scope>NUCLEOTIDE SEQUENCE [LARGE SCALE GENOMIC DNA]</scope>
    <source>
        <strain evidence="6">chi3</strain>
    </source>
</reference>
<dbReference type="CDD" id="cd01820">
    <property type="entry name" value="PAF_acetylesterase_like"/>
    <property type="match status" value="1"/>
</dbReference>
<evidence type="ECO:0000259" key="4">
    <source>
        <dbReference type="Pfam" id="PF18559"/>
    </source>
</evidence>
<gene>
    <name evidence="5" type="ORF">OIK42_00435</name>
</gene>
<dbReference type="Gene3D" id="2.60.120.430">
    <property type="entry name" value="Galactose-binding lectin"/>
    <property type="match status" value="1"/>
</dbReference>